<evidence type="ECO:0000256" key="7">
    <source>
        <dbReference type="ARBA" id="ARBA00023069"/>
    </source>
</evidence>
<evidence type="ECO:0000256" key="11">
    <source>
        <dbReference type="SAM" id="MobiDB-lite"/>
    </source>
</evidence>
<dbReference type="SUPFAM" id="SSF144232">
    <property type="entry name" value="HIT/MYND zinc finger-like"/>
    <property type="match status" value="1"/>
</dbReference>
<dbReference type="InterPro" id="IPR036770">
    <property type="entry name" value="Ankyrin_rpt-contain_sf"/>
</dbReference>
<keyword evidence="6 9" id="KW-0040">ANK repeat</keyword>
<dbReference type="InterPro" id="IPR002110">
    <property type="entry name" value="Ankyrin_rpt"/>
</dbReference>
<dbReference type="Gene3D" id="1.25.40.20">
    <property type="entry name" value="Ankyrin repeat-containing domain"/>
    <property type="match status" value="1"/>
</dbReference>
<accession>A0AAV7J1W5</accession>
<comment type="subcellular location">
    <subcellularLocation>
        <location evidence="1">Cell projection</location>
        <location evidence="1">Cilium</location>
    </subcellularLocation>
</comment>
<evidence type="ECO:0000256" key="4">
    <source>
        <dbReference type="ARBA" id="ARBA00022771"/>
    </source>
</evidence>
<dbReference type="SUPFAM" id="SSF48403">
    <property type="entry name" value="Ankyrin repeat"/>
    <property type="match status" value="1"/>
</dbReference>
<keyword evidence="8" id="KW-0966">Cell projection</keyword>
<gene>
    <name evidence="13" type="ORF">KQX54_018962</name>
</gene>
<name>A0AAV7J1W5_COTGL</name>
<evidence type="ECO:0000256" key="3">
    <source>
        <dbReference type="ARBA" id="ARBA00022737"/>
    </source>
</evidence>
<evidence type="ECO:0000313" key="13">
    <source>
        <dbReference type="EMBL" id="KAH0561713.1"/>
    </source>
</evidence>
<dbReference type="InterPro" id="IPR002893">
    <property type="entry name" value="Znf_MYND"/>
</dbReference>
<dbReference type="EMBL" id="JAHXZJ010000374">
    <property type="protein sequence ID" value="KAH0561713.1"/>
    <property type="molecule type" value="Genomic_DNA"/>
</dbReference>
<dbReference type="Gene3D" id="6.10.140.2220">
    <property type="match status" value="1"/>
</dbReference>
<evidence type="ECO:0000256" key="2">
    <source>
        <dbReference type="ARBA" id="ARBA00022723"/>
    </source>
</evidence>
<evidence type="ECO:0000256" key="6">
    <source>
        <dbReference type="ARBA" id="ARBA00023043"/>
    </source>
</evidence>
<keyword evidence="3" id="KW-0677">Repeat</keyword>
<dbReference type="InterPro" id="IPR052452">
    <property type="entry name" value="Ankyrin-MYND_dom_contain_2"/>
</dbReference>
<dbReference type="PROSITE" id="PS01360">
    <property type="entry name" value="ZF_MYND_1"/>
    <property type="match status" value="1"/>
</dbReference>
<feature type="region of interest" description="Disordered" evidence="11">
    <location>
        <begin position="1"/>
        <end position="31"/>
    </location>
</feature>
<evidence type="ECO:0000256" key="10">
    <source>
        <dbReference type="PROSITE-ProRule" id="PRU00134"/>
    </source>
</evidence>
<feature type="repeat" description="ANK" evidence="9">
    <location>
        <begin position="109"/>
        <end position="141"/>
    </location>
</feature>
<feature type="domain" description="MYND-type" evidence="12">
    <location>
        <begin position="366"/>
        <end position="403"/>
    </location>
</feature>
<dbReference type="Pfam" id="PF12796">
    <property type="entry name" value="Ank_2"/>
    <property type="match status" value="1"/>
</dbReference>
<keyword evidence="14" id="KW-1185">Reference proteome</keyword>
<keyword evidence="7" id="KW-0969">Cilium</keyword>
<protein>
    <recommendedName>
        <fullName evidence="12">MYND-type domain-containing protein</fullName>
    </recommendedName>
</protein>
<evidence type="ECO:0000256" key="5">
    <source>
        <dbReference type="ARBA" id="ARBA00022833"/>
    </source>
</evidence>
<reference evidence="13 14" key="1">
    <citation type="journal article" date="2021" name="J. Hered.">
        <title>A chromosome-level genome assembly of the parasitoid wasp, Cotesia glomerata (Hymenoptera: Braconidae).</title>
        <authorList>
            <person name="Pinto B.J."/>
            <person name="Weis J.J."/>
            <person name="Gamble T."/>
            <person name="Ode P.J."/>
            <person name="Paul R."/>
            <person name="Zaspel J.M."/>
        </authorList>
    </citation>
    <scope>NUCLEOTIDE SEQUENCE [LARGE SCALE GENOMIC DNA]</scope>
    <source>
        <strain evidence="13">CgM1</strain>
    </source>
</reference>
<evidence type="ECO:0000256" key="8">
    <source>
        <dbReference type="ARBA" id="ARBA00023273"/>
    </source>
</evidence>
<comment type="caution">
    <text evidence="13">The sequence shown here is derived from an EMBL/GenBank/DDBJ whole genome shotgun (WGS) entry which is preliminary data.</text>
</comment>
<evidence type="ECO:0000256" key="9">
    <source>
        <dbReference type="PROSITE-ProRule" id="PRU00023"/>
    </source>
</evidence>
<feature type="compositionally biased region" description="Low complexity" evidence="11">
    <location>
        <begin position="16"/>
        <end position="27"/>
    </location>
</feature>
<keyword evidence="5" id="KW-0862">Zinc</keyword>
<dbReference type="Proteomes" id="UP000826195">
    <property type="component" value="Unassembled WGS sequence"/>
</dbReference>
<feature type="repeat" description="ANK" evidence="9">
    <location>
        <begin position="75"/>
        <end position="107"/>
    </location>
</feature>
<dbReference type="PANTHER" id="PTHR24150">
    <property type="entry name" value="ANKYRIN REPEAT AND MYND DOMAIN-CONTAINING PROTEIN 2"/>
    <property type="match status" value="1"/>
</dbReference>
<dbReference type="PANTHER" id="PTHR24150:SF8">
    <property type="entry name" value="ANKYRIN REPEAT AND MYND DOMAIN-CONTAINING PROTEIN 2"/>
    <property type="match status" value="1"/>
</dbReference>
<evidence type="ECO:0000313" key="14">
    <source>
        <dbReference type="Proteomes" id="UP000826195"/>
    </source>
</evidence>
<dbReference type="PROSITE" id="PS50865">
    <property type="entry name" value="ZF_MYND_2"/>
    <property type="match status" value="1"/>
</dbReference>
<keyword evidence="2" id="KW-0479">Metal-binding</keyword>
<evidence type="ECO:0000259" key="12">
    <source>
        <dbReference type="PROSITE" id="PS50865"/>
    </source>
</evidence>
<dbReference type="AlphaFoldDB" id="A0AAV7J1W5"/>
<proteinExistence type="predicted"/>
<dbReference type="SMART" id="SM00248">
    <property type="entry name" value="ANK"/>
    <property type="match status" value="3"/>
</dbReference>
<dbReference type="PROSITE" id="PS50088">
    <property type="entry name" value="ANK_REPEAT"/>
    <property type="match status" value="2"/>
</dbReference>
<dbReference type="GO" id="GO:0005929">
    <property type="term" value="C:cilium"/>
    <property type="evidence" value="ECO:0007669"/>
    <property type="project" value="UniProtKB-SubCell"/>
</dbReference>
<dbReference type="GO" id="GO:0008270">
    <property type="term" value="F:zinc ion binding"/>
    <property type="evidence" value="ECO:0007669"/>
    <property type="project" value="UniProtKB-KW"/>
</dbReference>
<dbReference type="Pfam" id="PF01753">
    <property type="entry name" value="zf-MYND"/>
    <property type="match status" value="1"/>
</dbReference>
<dbReference type="PROSITE" id="PS50297">
    <property type="entry name" value="ANK_REP_REGION"/>
    <property type="match status" value="2"/>
</dbReference>
<sequence>MSAPVTSYPRKQLERTTSSSSSSSSSTLLVNMTPTTESLSELQKQVFTHISNHESSELRTLLASNKMKIDFVDENGMSPLQHACYKGNKEIVQMLLDQGADVNACQHEHAYTALHFAALSGNAELCHLLMSHGAKLTATNSVGRTPAQMAAFVGNHNCVATINNYIPKADIDYYIKPQGLQTEPMIPPHLADSLHKFIMQVNVHPVRVAMSLQRCTGLLDHLPKVLKVLESMRHREMTRGTDTNEIMAFKYHYLSCIVSELIKCQKRLEARKAEKINEKLADEEKGKTDPVEFFIRLLLKCSRSDGLPEYQEALLREIVREFPFRESMIFRQMVATLAGTDPPSAVSVISAAINGQRGFNDNQVICMTCGEEKATKKCSKCKAVQYCDRECQRLHWFLHKKECARVSPSCITANPKVTDTDKVDIANAVKNEIGNLTIQ</sequence>
<organism evidence="13 14">
    <name type="scientific">Cotesia glomerata</name>
    <name type="common">Lepidopteran parasitic wasp</name>
    <name type="synonym">Apanteles glomeratus</name>
    <dbReference type="NCBI Taxonomy" id="32391"/>
    <lineage>
        <taxon>Eukaryota</taxon>
        <taxon>Metazoa</taxon>
        <taxon>Ecdysozoa</taxon>
        <taxon>Arthropoda</taxon>
        <taxon>Hexapoda</taxon>
        <taxon>Insecta</taxon>
        <taxon>Pterygota</taxon>
        <taxon>Neoptera</taxon>
        <taxon>Endopterygota</taxon>
        <taxon>Hymenoptera</taxon>
        <taxon>Apocrita</taxon>
        <taxon>Ichneumonoidea</taxon>
        <taxon>Braconidae</taxon>
        <taxon>Microgastrinae</taxon>
        <taxon>Cotesia</taxon>
    </lineage>
</organism>
<keyword evidence="4 10" id="KW-0863">Zinc-finger</keyword>
<evidence type="ECO:0000256" key="1">
    <source>
        <dbReference type="ARBA" id="ARBA00004138"/>
    </source>
</evidence>